<feature type="region of interest" description="Disordered" evidence="1">
    <location>
        <begin position="30"/>
        <end position="50"/>
    </location>
</feature>
<comment type="caution">
    <text evidence="3">The sequence shown here is derived from an EMBL/GenBank/DDBJ whole genome shotgun (WGS) entry which is preliminary data.</text>
</comment>
<evidence type="ECO:0000256" key="1">
    <source>
        <dbReference type="SAM" id="MobiDB-lite"/>
    </source>
</evidence>
<feature type="domain" description="C2H2-type" evidence="2">
    <location>
        <begin position="146"/>
        <end position="169"/>
    </location>
</feature>
<gene>
    <name evidence="3" type="ORF">SCWH03_58550</name>
</gene>
<protein>
    <recommendedName>
        <fullName evidence="2">C2H2-type domain-containing protein</fullName>
    </recommendedName>
</protein>
<dbReference type="AlphaFoldDB" id="A0A6A0B771"/>
<evidence type="ECO:0000313" key="4">
    <source>
        <dbReference type="Proteomes" id="UP000484988"/>
    </source>
</evidence>
<feature type="compositionally biased region" description="Polar residues" evidence="1">
    <location>
        <begin position="35"/>
        <end position="50"/>
    </location>
</feature>
<dbReference type="PROSITE" id="PS00028">
    <property type="entry name" value="ZINC_FINGER_C2H2_1"/>
    <property type="match status" value="1"/>
</dbReference>
<accession>A0A6A0B771</accession>
<name>A0A6A0B771_9ACTN</name>
<sequence length="200" mass="22055">MVYPEQVIPASPTTETTSQRGAMIQITLGKKKNVDPNSDPLQRSQVGWSDGLSDQQLHDIARGVWVMPGSRIERERFAVVNGGGVIRQAMEIERIVDIPGGRRAFEGRILGPGHPVHDHYVGKPAPNGTQQNPITYFESPLGNRECNCGCGKPISRGDFLPGHDQRAIHERIARIGTVKDFIAWFDQTWKPDQAPQGEAA</sequence>
<organism evidence="3 4">
    <name type="scientific">Streptomyces pacificus</name>
    <dbReference type="NCBI Taxonomy" id="2705029"/>
    <lineage>
        <taxon>Bacteria</taxon>
        <taxon>Bacillati</taxon>
        <taxon>Actinomycetota</taxon>
        <taxon>Actinomycetes</taxon>
        <taxon>Kitasatosporales</taxon>
        <taxon>Streptomycetaceae</taxon>
        <taxon>Streptomyces</taxon>
    </lineage>
</organism>
<dbReference type="Proteomes" id="UP000484988">
    <property type="component" value="Unassembled WGS sequence"/>
</dbReference>
<dbReference type="InterPro" id="IPR013087">
    <property type="entry name" value="Znf_C2H2_type"/>
</dbReference>
<proteinExistence type="predicted"/>
<dbReference type="EMBL" id="BLLG01000038">
    <property type="protein sequence ID" value="GFH39587.1"/>
    <property type="molecule type" value="Genomic_DNA"/>
</dbReference>
<reference evidence="3 4" key="1">
    <citation type="submission" date="2020-02" db="EMBL/GenBank/DDBJ databases">
        <title>Whole Genome Shotgun Sequence of Streptomyces sp. strain CWH03.</title>
        <authorList>
            <person name="Dohra H."/>
            <person name="Kodani S."/>
            <person name="Yamamura H."/>
        </authorList>
    </citation>
    <scope>NUCLEOTIDE SEQUENCE [LARGE SCALE GENOMIC DNA]</scope>
    <source>
        <strain evidence="3 4">CWH03</strain>
    </source>
</reference>
<dbReference type="RefSeq" id="WP_254077093.1">
    <property type="nucleotide sequence ID" value="NZ_BLLG01000038.1"/>
</dbReference>
<keyword evidence="4" id="KW-1185">Reference proteome</keyword>
<evidence type="ECO:0000259" key="2">
    <source>
        <dbReference type="PROSITE" id="PS00028"/>
    </source>
</evidence>
<evidence type="ECO:0000313" key="3">
    <source>
        <dbReference type="EMBL" id="GFH39587.1"/>
    </source>
</evidence>